<organism evidence="1 2">
    <name type="scientific">Roseateles hydrophilus</name>
    <dbReference type="NCBI Taxonomy" id="2975054"/>
    <lineage>
        <taxon>Bacteria</taxon>
        <taxon>Pseudomonadati</taxon>
        <taxon>Pseudomonadota</taxon>
        <taxon>Betaproteobacteria</taxon>
        <taxon>Burkholderiales</taxon>
        <taxon>Sphaerotilaceae</taxon>
        <taxon>Roseateles</taxon>
    </lineage>
</organism>
<protein>
    <submittedName>
        <fullName evidence="1">Uncharacterized protein</fullName>
    </submittedName>
</protein>
<evidence type="ECO:0000313" key="1">
    <source>
        <dbReference type="EMBL" id="MCY4745771.1"/>
    </source>
</evidence>
<comment type="caution">
    <text evidence="1">The sequence shown here is derived from an EMBL/GenBank/DDBJ whole genome shotgun (WGS) entry which is preliminary data.</text>
</comment>
<sequence>MTTPDDIVRLLAQANAHEARAGSYYQRAREAHADDDRDYYFEREREEADAARSLRATAWGLVQADPALKPAGIEVPEPFLRNPRR</sequence>
<name>A0ACC6CBH6_9BURK</name>
<keyword evidence="2" id="KW-1185">Reference proteome</keyword>
<accession>A0ACC6CBH6</accession>
<gene>
    <name evidence="1" type="ORF">NYO99_12375</name>
</gene>
<dbReference type="Proteomes" id="UP001076464">
    <property type="component" value="Unassembled WGS sequence"/>
</dbReference>
<reference evidence="1" key="1">
    <citation type="submission" date="2022-08" db="EMBL/GenBank/DDBJ databases">
        <title>Genome sequencing of Pelomonas sp. UHG3.</title>
        <authorList>
            <person name="So Y."/>
        </authorList>
    </citation>
    <scope>NUCLEOTIDE SEQUENCE</scope>
    <source>
        <strain evidence="1">UHG3</strain>
    </source>
</reference>
<proteinExistence type="predicted"/>
<evidence type="ECO:0000313" key="2">
    <source>
        <dbReference type="Proteomes" id="UP001076464"/>
    </source>
</evidence>
<dbReference type="EMBL" id="JAPPUY010000003">
    <property type="protein sequence ID" value="MCY4745771.1"/>
    <property type="molecule type" value="Genomic_DNA"/>
</dbReference>